<sequence>MTQSNNRLVIGVLALGTLIFILFCMSKSSDRDRIKTQVSSKDFYESLRPQCPIIQCPTPDLSLFNDSEKVAAVSTVLQQQQQQQQIKQCKNETTKSLLERAYERKYIGCNFYATGGIGNQIWRFASLYGLGRFTGRNPYFEARNPEQMNNLMEIALTFPMMHEVLQVKNPPENFVKKFHFADDCCKFDDPRKLLDWPDKYIKVYGDYMQSYKFFHPYRDEIRQIFDCGLTIKMSLNAFTEELFQGDTSFKLCAHVRRGDFLTDIMLESKEDFTVPAINYAYQYLINEGHENISMMFIGNDLPFVKNLPIQNVGFQHIYTPESRIRGEDMCLGINYCDAMIMTASGSTFGWWISYLMKPNSTIFYNAQITDNGDFTKDIHDFDIFPKEWIMLSLKDGKAVKETQWWHQRRGLPPDLPPKGMQPWV</sequence>
<dbReference type="PANTHER" id="PTHR22898">
    <property type="entry name" value="UNCHARACTERIZED GLYCOSOL TRANSFERASE-RELATED"/>
    <property type="match status" value="1"/>
</dbReference>
<evidence type="ECO:0000256" key="1">
    <source>
        <dbReference type="ARBA" id="ARBA00022676"/>
    </source>
</evidence>
<keyword evidence="1" id="KW-0328">Glycosyltransferase</keyword>
<dbReference type="Proteomes" id="UP000887578">
    <property type="component" value="Unplaced"/>
</dbReference>
<reference evidence="4" key="1">
    <citation type="submission" date="2022-11" db="UniProtKB">
        <authorList>
            <consortium name="WormBaseParasite"/>
        </authorList>
    </citation>
    <scope>IDENTIFICATION</scope>
</reference>
<dbReference type="InterPro" id="IPR052501">
    <property type="entry name" value="Alpha-1-2_FucT"/>
</dbReference>
<keyword evidence="2" id="KW-0808">Transferase</keyword>
<dbReference type="GO" id="GO:0016020">
    <property type="term" value="C:membrane"/>
    <property type="evidence" value="ECO:0007669"/>
    <property type="project" value="InterPro"/>
</dbReference>
<evidence type="ECO:0000256" key="2">
    <source>
        <dbReference type="ARBA" id="ARBA00022679"/>
    </source>
</evidence>
<evidence type="ECO:0000313" key="3">
    <source>
        <dbReference type="Proteomes" id="UP000887578"/>
    </source>
</evidence>
<proteinExistence type="predicted"/>
<accession>A0A914PMC6</accession>
<dbReference type="PANTHER" id="PTHR22898:SF3">
    <property type="entry name" value="ALPHA-1,2-FUCOSYLTRANSFERASE-RELATED"/>
    <property type="match status" value="1"/>
</dbReference>
<dbReference type="GO" id="GO:0005975">
    <property type="term" value="P:carbohydrate metabolic process"/>
    <property type="evidence" value="ECO:0007669"/>
    <property type="project" value="InterPro"/>
</dbReference>
<keyword evidence="3" id="KW-1185">Reference proteome</keyword>
<dbReference type="AlphaFoldDB" id="A0A914PMC6"/>
<dbReference type="Pfam" id="PF01531">
    <property type="entry name" value="Glyco_transf_11"/>
    <property type="match status" value="1"/>
</dbReference>
<dbReference type="InterPro" id="IPR002516">
    <property type="entry name" value="Glyco_trans_11"/>
</dbReference>
<evidence type="ECO:0000313" key="4">
    <source>
        <dbReference type="WBParaSite" id="PDA_v2.g19156.t1"/>
    </source>
</evidence>
<protein>
    <submittedName>
        <fullName evidence="4">L-Fucosyltransferase</fullName>
    </submittedName>
</protein>
<dbReference type="WBParaSite" id="PDA_v2.g19156.t1">
    <property type="protein sequence ID" value="PDA_v2.g19156.t1"/>
    <property type="gene ID" value="PDA_v2.g19156"/>
</dbReference>
<organism evidence="3 4">
    <name type="scientific">Panagrolaimus davidi</name>
    <dbReference type="NCBI Taxonomy" id="227884"/>
    <lineage>
        <taxon>Eukaryota</taxon>
        <taxon>Metazoa</taxon>
        <taxon>Ecdysozoa</taxon>
        <taxon>Nematoda</taxon>
        <taxon>Chromadorea</taxon>
        <taxon>Rhabditida</taxon>
        <taxon>Tylenchina</taxon>
        <taxon>Panagrolaimomorpha</taxon>
        <taxon>Panagrolaimoidea</taxon>
        <taxon>Panagrolaimidae</taxon>
        <taxon>Panagrolaimus</taxon>
    </lineage>
</organism>
<dbReference type="GO" id="GO:0008107">
    <property type="term" value="F:galactoside 2-alpha-L-fucosyltransferase activity"/>
    <property type="evidence" value="ECO:0007669"/>
    <property type="project" value="InterPro"/>
</dbReference>
<name>A0A914PMC6_9BILA</name>